<proteinExistence type="predicted"/>
<accession>A0A0P0ZAP9</accession>
<dbReference type="InterPro" id="IPR051680">
    <property type="entry name" value="ATP-dep_Glu-Cys_Ligase-2"/>
</dbReference>
<evidence type="ECO:0000259" key="1">
    <source>
        <dbReference type="Pfam" id="PF04168"/>
    </source>
</evidence>
<dbReference type="AlphaFoldDB" id="A0A0P0ZAP9"/>
<protein>
    <submittedName>
        <fullName evidence="3">Uncharacterized protein</fullName>
    </submittedName>
</protein>
<sequence>MSSPELSHFARTYAAFTADGRDEMVDREGVIKPHYRKVIEQALSLDSEERDERVRRARQYLSEAGVFHRVYAPSDASEETREWPLGHPALLIEPAEWKTLSRGLIQRARFLEKLLADIYGHRRLVTDGILPSALIGRNPEFCHALSDQAKTGEPLIRFIAIELGRGPDGRWWVLGDRTQAPSGAGFALENRVANTKAFPDFLRALNIERLAPFFQRFREMLYDLAGPDRSRVGLLSPGPHNETYFEHTYLARYLGLLLLEGGDLVVHNDEAMVRTVSGFQPIRVLWRRLDSDFADPLELFGGSQIGTPGLLQAVRAGKLKLINAIGSSILETPGFLAFQQRMANALLGTDLELPTIATWWCGQDAERAYVEANRKSLQLANAFPSEAVWSGAVGMPSGSDFEKVQESRNIDLMRDGIHWVGREIAALSTTPILVDGKLEPRPVTLRVFLTRDDEGWHLMPGGFARVADQQDARVISMRQGGSSIDVWVPSESRVERPERPLTLLAGTGSRFQRKLPGALPARAADNLYWLGRYVERCETATRLLRAYGARMDELTEPGEFETQLLDLIGFLGIEVTPARPGRALLAYAQQAFDTASRVRDRFSPDAWRALHETVDLILGSYNDDDVELVGLASSVLTHLSGFAGLVHENMYQFTGWRFMQIGRSLERGFNTASAIASVIEPDKLADGALETILDLTDSRVTYRRRYSVDLTRETVLDLSVLDPLNPRSIAFQVNRIQALLYDLPNQNTAETLDMLTRRIARLAVRLQTADASELDHAFVVRVANDLGDISSLLTARYLLSSPGKVTASGSPE</sequence>
<dbReference type="SUPFAM" id="SSF56059">
    <property type="entry name" value="Glutathione synthetase ATP-binding domain-like"/>
    <property type="match status" value="1"/>
</dbReference>
<dbReference type="Gene3D" id="3.40.50.11290">
    <property type="match status" value="1"/>
</dbReference>
<name>A0A0P0ZAP9_9HYPH</name>
<dbReference type="Pfam" id="PF14403">
    <property type="entry name" value="CP_ATPgrasp_2"/>
    <property type="match status" value="1"/>
</dbReference>
<organism evidence="3">
    <name type="scientific">Fulvimarina pelagi</name>
    <dbReference type="NCBI Taxonomy" id="217511"/>
    <lineage>
        <taxon>Bacteria</taxon>
        <taxon>Pseudomonadati</taxon>
        <taxon>Pseudomonadota</taxon>
        <taxon>Alphaproteobacteria</taxon>
        <taxon>Hyphomicrobiales</taxon>
        <taxon>Aurantimonadaceae</taxon>
        <taxon>Fulvimarina</taxon>
    </lineage>
</organism>
<evidence type="ECO:0000313" key="3">
    <source>
        <dbReference type="EMBL" id="BAT31342.1"/>
    </source>
</evidence>
<dbReference type="InterPro" id="IPR007296">
    <property type="entry name" value="DUF403"/>
</dbReference>
<dbReference type="PANTHER" id="PTHR34595:SF2">
    <property type="entry name" value="BLR2978 PROTEIN"/>
    <property type="match status" value="1"/>
</dbReference>
<dbReference type="Pfam" id="PF04168">
    <property type="entry name" value="Alpha-E"/>
    <property type="match status" value="1"/>
</dbReference>
<feature type="domain" description="Circularly permuted ATP-grasp type 2" evidence="2">
    <location>
        <begin position="90"/>
        <end position="467"/>
    </location>
</feature>
<dbReference type="RefSeq" id="WP_007065890.1">
    <property type="nucleotide sequence ID" value="NZ_BBWO01000005.1"/>
</dbReference>
<feature type="domain" description="DUF403" evidence="1">
    <location>
        <begin position="519"/>
        <end position="798"/>
    </location>
</feature>
<evidence type="ECO:0000259" key="2">
    <source>
        <dbReference type="Pfam" id="PF14403"/>
    </source>
</evidence>
<dbReference type="InterPro" id="IPR025841">
    <property type="entry name" value="CP_ATPgrasp_2"/>
</dbReference>
<dbReference type="PANTHER" id="PTHR34595">
    <property type="entry name" value="BLR5612 PROTEIN"/>
    <property type="match status" value="1"/>
</dbReference>
<reference evidence="3" key="1">
    <citation type="journal article" date="2015" name="Proc. Natl. Acad. Sci. U.S.A.">
        <title>Bacterial clade with the ribosomal RNA operon on a small plasmid rather than the chromosome.</title>
        <authorList>
            <person name="Anda M."/>
            <person name="Ohtsubo Y."/>
            <person name="Okubo T."/>
            <person name="Sugawara M."/>
            <person name="Nagata Y."/>
            <person name="Tsuda M."/>
            <person name="Minamisawa K."/>
            <person name="Mitsui H."/>
        </authorList>
    </citation>
    <scope>NUCLEOTIDE SEQUENCE</scope>
    <source>
        <strain evidence="3">DSM 15513</strain>
    </source>
</reference>
<dbReference type="EMBL" id="LC066397">
    <property type="protein sequence ID" value="BAT31342.1"/>
    <property type="molecule type" value="Genomic_DNA"/>
</dbReference>